<evidence type="ECO:0000259" key="1">
    <source>
        <dbReference type="Pfam" id="PF00239"/>
    </source>
</evidence>
<gene>
    <name evidence="2" type="ORF">B7C62_23290</name>
</gene>
<sequence>MNPLIFGYMRVPDGMSDEEAKQKQDDLSTYAEGNGFHLAIVFYEYVPGAQSAFTELVEAVRRAEAKQVVVPSYRELALNRSLQDAMLTHLFYATGGAVVVSLEDGS</sequence>
<evidence type="ECO:0000313" key="3">
    <source>
        <dbReference type="Proteomes" id="UP000192251"/>
    </source>
</evidence>
<keyword evidence="3" id="KW-1185">Reference proteome</keyword>
<reference evidence="2 3" key="1">
    <citation type="submission" date="2017-04" db="EMBL/GenBank/DDBJ databases">
        <title>The complete genome sequence of Streptomyces albolongus YIM 101047, the producer of novel bafilomycins and novel odoriferous sesquiterpenoids.</title>
        <authorList>
            <person name="Yin M."/>
            <person name="Jiang Y."/>
        </authorList>
    </citation>
    <scope>NUCLEOTIDE SEQUENCE [LARGE SCALE GENOMIC DNA]</scope>
    <source>
        <strain evidence="2 3">YIM 101047</strain>
    </source>
</reference>
<proteinExistence type="predicted"/>
<dbReference type="Pfam" id="PF00239">
    <property type="entry name" value="Resolvase"/>
    <property type="match status" value="1"/>
</dbReference>
<accession>A0ABC8BWY6</accession>
<dbReference type="EMBL" id="CP020563">
    <property type="protein sequence ID" value="ARF74834.1"/>
    <property type="molecule type" value="Genomic_DNA"/>
</dbReference>
<feature type="domain" description="Resolvase/invertase-type recombinase catalytic" evidence="1">
    <location>
        <begin position="5"/>
        <end position="104"/>
    </location>
</feature>
<dbReference type="InterPro" id="IPR006119">
    <property type="entry name" value="Resolv_N"/>
</dbReference>
<name>A0ABC8BWY6_9ACTN</name>
<protein>
    <recommendedName>
        <fullName evidence="1">Resolvase/invertase-type recombinase catalytic domain-containing protein</fullName>
    </recommendedName>
</protein>
<dbReference type="Proteomes" id="UP000192251">
    <property type="component" value="Chromosome"/>
</dbReference>
<dbReference type="AlphaFoldDB" id="A0ABC8BWY6"/>
<evidence type="ECO:0000313" key="2">
    <source>
        <dbReference type="EMBL" id="ARF74834.1"/>
    </source>
</evidence>
<dbReference type="KEGG" id="kab:B7C62_23290"/>
<organism evidence="2 3">
    <name type="scientific">Kitasatospora albolonga</name>
    <dbReference type="NCBI Taxonomy" id="68173"/>
    <lineage>
        <taxon>Bacteria</taxon>
        <taxon>Bacillati</taxon>
        <taxon>Actinomycetota</taxon>
        <taxon>Actinomycetes</taxon>
        <taxon>Kitasatosporales</taxon>
        <taxon>Streptomycetaceae</taxon>
        <taxon>Kitasatospora</taxon>
    </lineage>
</organism>